<evidence type="ECO:0000256" key="5">
    <source>
        <dbReference type="ARBA" id="ARBA00022801"/>
    </source>
</evidence>
<dbReference type="InterPro" id="IPR037038">
    <property type="entry name" value="HepT-like_sf"/>
</dbReference>
<dbReference type="InterPro" id="IPR008201">
    <property type="entry name" value="HepT-like"/>
</dbReference>
<proteinExistence type="inferred from homology"/>
<gene>
    <name evidence="7" type="ORF">ENV30_07140</name>
</gene>
<dbReference type="PANTHER" id="PTHR34139:SF1">
    <property type="entry name" value="RNASE MJ1380-RELATED"/>
    <property type="match status" value="1"/>
</dbReference>
<dbReference type="Gene3D" id="1.20.120.580">
    <property type="entry name" value="bsu32300-like"/>
    <property type="match status" value="1"/>
</dbReference>
<keyword evidence="1" id="KW-0597">Phosphoprotein</keyword>
<keyword evidence="2" id="KW-1277">Toxin-antitoxin system</keyword>
<accession>A0A7V4DE43</accession>
<evidence type="ECO:0000313" key="7">
    <source>
        <dbReference type="EMBL" id="HGI31063.1"/>
    </source>
</evidence>
<evidence type="ECO:0000256" key="3">
    <source>
        <dbReference type="ARBA" id="ARBA00022722"/>
    </source>
</evidence>
<dbReference type="PANTHER" id="PTHR34139">
    <property type="entry name" value="UPF0331 PROTEIN MJ0127"/>
    <property type="match status" value="1"/>
</dbReference>
<dbReference type="GO" id="GO:0000166">
    <property type="term" value="F:nucleotide binding"/>
    <property type="evidence" value="ECO:0007669"/>
    <property type="project" value="UniProtKB-KW"/>
</dbReference>
<evidence type="ECO:0000256" key="4">
    <source>
        <dbReference type="ARBA" id="ARBA00022741"/>
    </source>
</evidence>
<dbReference type="InterPro" id="IPR051813">
    <property type="entry name" value="HepT_RNase_toxin"/>
</dbReference>
<evidence type="ECO:0000256" key="1">
    <source>
        <dbReference type="ARBA" id="ARBA00022553"/>
    </source>
</evidence>
<reference evidence="7" key="1">
    <citation type="journal article" date="2020" name="mSystems">
        <title>Genome- and Community-Level Interaction Insights into Carbon Utilization and Element Cycling Functions of Hydrothermarchaeota in Hydrothermal Sediment.</title>
        <authorList>
            <person name="Zhou Z."/>
            <person name="Liu Y."/>
            <person name="Xu W."/>
            <person name="Pan J."/>
            <person name="Luo Z.H."/>
            <person name="Li M."/>
        </authorList>
    </citation>
    <scope>NUCLEOTIDE SEQUENCE [LARGE SCALE GENOMIC DNA]</scope>
    <source>
        <strain evidence="7">SpSt-747</strain>
    </source>
</reference>
<comment type="similarity">
    <text evidence="6">Belongs to the HepT RNase toxin family.</text>
</comment>
<dbReference type="EMBL" id="DTFV01000103">
    <property type="protein sequence ID" value="HGI31063.1"/>
    <property type="molecule type" value="Genomic_DNA"/>
</dbReference>
<keyword evidence="5" id="KW-0378">Hydrolase</keyword>
<dbReference type="GO" id="GO:0004540">
    <property type="term" value="F:RNA nuclease activity"/>
    <property type="evidence" value="ECO:0007669"/>
    <property type="project" value="InterPro"/>
</dbReference>
<evidence type="ECO:0000256" key="2">
    <source>
        <dbReference type="ARBA" id="ARBA00022649"/>
    </source>
</evidence>
<dbReference type="Pfam" id="PF01934">
    <property type="entry name" value="HepT-like"/>
    <property type="match status" value="1"/>
</dbReference>
<name>A0A7V4DE43_9BACT</name>
<dbReference type="GO" id="GO:0016787">
    <property type="term" value="F:hydrolase activity"/>
    <property type="evidence" value="ECO:0007669"/>
    <property type="project" value="UniProtKB-KW"/>
</dbReference>
<keyword evidence="3" id="KW-0540">Nuclease</keyword>
<dbReference type="GO" id="GO:0110001">
    <property type="term" value="C:toxin-antitoxin complex"/>
    <property type="evidence" value="ECO:0007669"/>
    <property type="project" value="InterPro"/>
</dbReference>
<comment type="caution">
    <text evidence="7">The sequence shown here is derived from an EMBL/GenBank/DDBJ whole genome shotgun (WGS) entry which is preliminary data.</text>
</comment>
<sequence length="114" mass="12840">MGGPPCRILDACDAVKRFLRRTGEAAFMQDELVQSAVSQELTVVGEAAARLPRSFTERHPEIEWADTVAFRNIAVHEYFAVDWKIVWVTATEDVPLLREKIKALLDRLEEGSPS</sequence>
<keyword evidence="4" id="KW-0547">Nucleotide-binding</keyword>
<dbReference type="AlphaFoldDB" id="A0A7V4DE43"/>
<protein>
    <submittedName>
        <fullName evidence="7">DUF86 domain-containing protein</fullName>
    </submittedName>
</protein>
<organism evidence="7">
    <name type="scientific">Candidatus Caldatribacterium californiense</name>
    <dbReference type="NCBI Taxonomy" id="1454726"/>
    <lineage>
        <taxon>Bacteria</taxon>
        <taxon>Pseudomonadati</taxon>
        <taxon>Atribacterota</taxon>
        <taxon>Atribacteria</taxon>
        <taxon>Atribacterales</taxon>
        <taxon>Candidatus Caldatribacteriaceae</taxon>
        <taxon>Candidatus Caldatribacterium</taxon>
    </lineage>
</organism>
<evidence type="ECO:0000256" key="6">
    <source>
        <dbReference type="ARBA" id="ARBA00024207"/>
    </source>
</evidence>